<gene>
    <name evidence="4" type="ORF">PODCO_406870</name>
</gene>
<sequence>MNTATVGLAVTPTVISTLLSHYLSRKPRAKKPTAHLSYDEGLHLIRSFLQYASRHTVEDLQAFTSQWVPHPQWVKVDVVDIPERDLSRSADLLAEQLGPEGLRQVGGKQWWQWRKEKHALRAEWIEMKADYQERLKANDPGNRVMLYVHGGAYYFGSVDEHRYQIQRHARKLKARALAPRYRLAPQYPFPCGLQDCLATYLYLLTQQESSTIILAGDSAGAGMILSVMVILRDGGLPLPAGAVLISPWADLTHSFPSVAGDCPMDYIPPSGFHHKPSPAWPPPDEDELNELKKVAMQQKQEIAEEKEMDEKEGGSDKAHVPSQKDVKETTHKLMFDIDGEQITVREQIQIYTTNDLLAHPLVSPIMQPTLGGLPPLLIMVGGGEVLRDEQIYIAHKCANPSQYLPPEALMDDHARAQVERYKPTDVYLQVWDDMCHVGPTLSFTRPAKYMYRSVAQFSAWALARAQGTEIAILDDDVISVISNDSSSSDGEEDKTKPEVTETTEQKTTDQEKNTPTPTSPLSIGTASSPLPPFKNNMIRHRVTRHGDIFPLDPPSALPGCTMSRDLVGVVKVGTVRKWYEHKKRWDVKFAKTKARVHKQRIKDMKVGYEVFGEGEVPPPTALAGRRKIDDGGAVERKKKGKGRSYGLSLWGSWGSKHDERTRGNMALAEGGLGKSVGREYKAGNKAEGEGAREWEDIRLQGVEKEKENRKVGGSPVRSKIKSWKKLVRDEKEDEKLPEVKGGEEKKKEADLKPAGPMVPEEERGGDDDDDAKGTEADAQDTDEGNSGLLSPEDNSTGVTGKRLFLGGVAMPFSMRKEAETASMITLAPASPMEQSSVRLSTADSVRLSTADSVSLAPSRTAPLEAPAISVQRVSDDDTMSTPKRAVERASNITVATEWTTLDEPGVSDPKASKSEVGTVWTEEDEGEDKATPLPTPSVLTGSMYTATPGQSRPELDRFVTADEVPRASY</sequence>
<feature type="region of interest" description="Disordered" evidence="2">
    <location>
        <begin position="901"/>
        <end position="969"/>
    </location>
</feature>
<evidence type="ECO:0000256" key="1">
    <source>
        <dbReference type="ARBA" id="ARBA00022801"/>
    </source>
</evidence>
<feature type="compositionally biased region" description="Polar residues" evidence="2">
    <location>
        <begin position="513"/>
        <end position="528"/>
    </location>
</feature>
<reference evidence="4" key="1">
    <citation type="submission" date="2018-02" db="EMBL/GenBank/DDBJ databases">
        <authorList>
            <person name="Silar P."/>
        </authorList>
    </citation>
    <scope>NUCLEOTIDE SEQUENCE [LARGE SCALE GENOMIC DNA]</scope>
    <source>
        <strain evidence="4">T</strain>
    </source>
</reference>
<dbReference type="Pfam" id="PF07859">
    <property type="entry name" value="Abhydrolase_3"/>
    <property type="match status" value="2"/>
</dbReference>
<feature type="compositionally biased region" description="Basic and acidic residues" evidence="2">
    <location>
        <begin position="679"/>
        <end position="710"/>
    </location>
</feature>
<feature type="region of interest" description="Disordered" evidence="2">
    <location>
        <begin position="298"/>
        <end position="326"/>
    </location>
</feature>
<feature type="region of interest" description="Disordered" evidence="2">
    <location>
        <begin position="482"/>
        <end position="533"/>
    </location>
</feature>
<dbReference type="InterPro" id="IPR029058">
    <property type="entry name" value="AB_hydrolase_fold"/>
</dbReference>
<feature type="compositionally biased region" description="Basic and acidic residues" evidence="2">
    <location>
        <begin position="726"/>
        <end position="751"/>
    </location>
</feature>
<dbReference type="PANTHER" id="PTHR48081">
    <property type="entry name" value="AB HYDROLASE SUPERFAMILY PROTEIN C4A8.06C"/>
    <property type="match status" value="1"/>
</dbReference>
<keyword evidence="1" id="KW-0378">Hydrolase</keyword>
<dbReference type="EMBL" id="LR026967">
    <property type="protein sequence ID" value="VBB80196.1"/>
    <property type="molecule type" value="Genomic_DNA"/>
</dbReference>
<dbReference type="Proteomes" id="UP000280685">
    <property type="component" value="Chromosome 4"/>
</dbReference>
<dbReference type="InterPro" id="IPR013094">
    <property type="entry name" value="AB_hydrolase_3"/>
</dbReference>
<evidence type="ECO:0000259" key="3">
    <source>
        <dbReference type="Pfam" id="PF07859"/>
    </source>
</evidence>
<protein>
    <recommendedName>
        <fullName evidence="3">Alpha/beta hydrolase fold-3 domain-containing protein</fullName>
    </recommendedName>
</protein>
<name>A0ABY6SAI6_PODCO</name>
<feature type="compositionally biased region" description="Basic and acidic residues" evidence="2">
    <location>
        <begin position="493"/>
        <end position="512"/>
    </location>
</feature>
<feature type="compositionally biased region" description="Basic and acidic residues" evidence="2">
    <location>
        <begin position="953"/>
        <end position="969"/>
    </location>
</feature>
<evidence type="ECO:0000313" key="4">
    <source>
        <dbReference type="EMBL" id="VBB80196.1"/>
    </source>
</evidence>
<dbReference type="SUPFAM" id="SSF53474">
    <property type="entry name" value="alpha/beta-Hydrolases"/>
    <property type="match status" value="1"/>
</dbReference>
<evidence type="ECO:0000313" key="5">
    <source>
        <dbReference type="Proteomes" id="UP000280685"/>
    </source>
</evidence>
<feature type="domain" description="Alpha/beta hydrolase fold-3" evidence="3">
    <location>
        <begin position="343"/>
        <end position="397"/>
    </location>
</feature>
<feature type="domain" description="Alpha/beta hydrolase fold-3" evidence="3">
    <location>
        <begin position="145"/>
        <end position="257"/>
    </location>
</feature>
<accession>A0ABY6SAI6</accession>
<dbReference type="PANTHER" id="PTHR48081:SF19">
    <property type="entry name" value="AB HYDROLASE SUPERFAMILY PROTEIN C4A8.06C"/>
    <property type="match status" value="1"/>
</dbReference>
<dbReference type="Gene3D" id="3.40.50.1820">
    <property type="entry name" value="alpha/beta hydrolase"/>
    <property type="match status" value="1"/>
</dbReference>
<proteinExistence type="predicted"/>
<evidence type="ECO:0000256" key="2">
    <source>
        <dbReference type="SAM" id="MobiDB-lite"/>
    </source>
</evidence>
<feature type="region of interest" description="Disordered" evidence="2">
    <location>
        <begin position="866"/>
        <end position="886"/>
    </location>
</feature>
<feature type="compositionally biased region" description="Basic and acidic residues" evidence="2">
    <location>
        <begin position="301"/>
        <end position="326"/>
    </location>
</feature>
<organism evidence="4 5">
    <name type="scientific">Podospora comata</name>
    <dbReference type="NCBI Taxonomy" id="48703"/>
    <lineage>
        <taxon>Eukaryota</taxon>
        <taxon>Fungi</taxon>
        <taxon>Dikarya</taxon>
        <taxon>Ascomycota</taxon>
        <taxon>Pezizomycotina</taxon>
        <taxon>Sordariomycetes</taxon>
        <taxon>Sordariomycetidae</taxon>
        <taxon>Sordariales</taxon>
        <taxon>Podosporaceae</taxon>
        <taxon>Podospora</taxon>
    </lineage>
</organism>
<feature type="compositionally biased region" description="Polar residues" evidence="2">
    <location>
        <begin position="937"/>
        <end position="950"/>
    </location>
</feature>
<dbReference type="InterPro" id="IPR050300">
    <property type="entry name" value="GDXG_lipolytic_enzyme"/>
</dbReference>
<feature type="region of interest" description="Disordered" evidence="2">
    <location>
        <begin position="679"/>
        <end position="800"/>
    </location>
</feature>
<keyword evidence="5" id="KW-1185">Reference proteome</keyword>